<dbReference type="GeneID" id="65059781"/>
<proteinExistence type="predicted"/>
<dbReference type="EMBL" id="MT179807">
    <property type="protein sequence ID" value="QIW91421.1"/>
    <property type="molecule type" value="Genomic_DNA"/>
</dbReference>
<dbReference type="Proteomes" id="UP000502327">
    <property type="component" value="Segment"/>
</dbReference>
<dbReference type="KEGG" id="vg:65059781"/>
<accession>A0A6H0XAH6</accession>
<dbReference type="RefSeq" id="YP_010071110.1">
    <property type="nucleotide sequence ID" value="NC_054921.1"/>
</dbReference>
<organism evidence="1 2">
    <name type="scientific">Escherichia phage vB_EcoM_IME537</name>
    <dbReference type="NCBI Taxonomy" id="2724310"/>
    <lineage>
        <taxon>Viruses</taxon>
        <taxon>Duplodnaviria</taxon>
        <taxon>Heunggongvirae</taxon>
        <taxon>Uroviricota</taxon>
        <taxon>Caudoviricetes</taxon>
        <taxon>Pantevenvirales</taxon>
        <taxon>Straboviridae</taxon>
        <taxon>Tevenvirinae</taxon>
        <taxon>Tequatrovirus</taxon>
        <taxon>Tequatrovirus ime537</taxon>
    </lineage>
</organism>
<dbReference type="Pfam" id="PF17603">
    <property type="entry name" value="DUF5499"/>
    <property type="match status" value="1"/>
</dbReference>
<protein>
    <submittedName>
        <fullName evidence="1">Uncharacterized protein</fullName>
    </submittedName>
</protein>
<dbReference type="InterPro" id="IPR035133">
    <property type="entry name" value="DUF5499"/>
</dbReference>
<evidence type="ECO:0000313" key="2">
    <source>
        <dbReference type="Proteomes" id="UP000502327"/>
    </source>
</evidence>
<reference evidence="1 2" key="1">
    <citation type="submission" date="2020-03" db="EMBL/GenBank/DDBJ databases">
        <authorList>
            <person name="Wu Y."/>
            <person name="Qu Y."/>
        </authorList>
    </citation>
    <scope>NUCLEOTIDE SEQUENCE [LARGE SCALE GENOMIC DNA]</scope>
</reference>
<keyword evidence="2" id="KW-1185">Reference proteome</keyword>
<evidence type="ECO:0000313" key="1">
    <source>
        <dbReference type="EMBL" id="QIW91421.1"/>
    </source>
</evidence>
<sequence length="112" mass="13612">MTVLYLVQLLRKLNSMGKTYRRKDLKVRDYDYFGKRKAPDGVSHKDMVENIFRSDKWRRMKGIDSEVKDELNRQLRSEVRKLKKSVYIDDDFDYNTSQRVAKRKSNECYRYS</sequence>
<name>A0A6H0XAH6_9CAUD</name>